<accession>A0A8T2B6C0</accession>
<dbReference type="Proteomes" id="UP000694240">
    <property type="component" value="Chromosome 8"/>
</dbReference>
<organism evidence="1 2">
    <name type="scientific">Arabidopsis thaliana x Arabidopsis arenosa</name>
    <dbReference type="NCBI Taxonomy" id="1240361"/>
    <lineage>
        <taxon>Eukaryota</taxon>
        <taxon>Viridiplantae</taxon>
        <taxon>Streptophyta</taxon>
        <taxon>Embryophyta</taxon>
        <taxon>Tracheophyta</taxon>
        <taxon>Spermatophyta</taxon>
        <taxon>Magnoliopsida</taxon>
        <taxon>eudicotyledons</taxon>
        <taxon>Gunneridae</taxon>
        <taxon>Pentapetalae</taxon>
        <taxon>rosids</taxon>
        <taxon>malvids</taxon>
        <taxon>Brassicales</taxon>
        <taxon>Brassicaceae</taxon>
        <taxon>Camelineae</taxon>
        <taxon>Arabidopsis</taxon>
    </lineage>
</organism>
<reference evidence="1 2" key="1">
    <citation type="submission" date="2020-12" db="EMBL/GenBank/DDBJ databases">
        <title>Concerted genomic and epigenomic changes stabilize Arabidopsis allopolyploids.</title>
        <authorList>
            <person name="Chen Z."/>
        </authorList>
    </citation>
    <scope>NUCLEOTIDE SEQUENCE [LARGE SCALE GENOMIC DNA]</scope>
    <source>
        <strain evidence="1">Allo738</strain>
        <tissue evidence="1">Leaf</tissue>
    </source>
</reference>
<dbReference type="AlphaFoldDB" id="A0A8T2B6C0"/>
<proteinExistence type="predicted"/>
<dbReference type="InterPro" id="IPR004320">
    <property type="entry name" value="BPS1_pln"/>
</dbReference>
<dbReference type="EMBL" id="JAEFBK010000008">
    <property type="protein sequence ID" value="KAG7579514.1"/>
    <property type="molecule type" value="Genomic_DNA"/>
</dbReference>
<comment type="caution">
    <text evidence="1">The sequence shown here is derived from an EMBL/GenBank/DDBJ whole genome shotgun (WGS) entry which is preliminary data.</text>
</comment>
<gene>
    <name evidence="1" type="ORF">ISN45_Aa03g036520</name>
</gene>
<dbReference type="GO" id="GO:0048364">
    <property type="term" value="P:root development"/>
    <property type="evidence" value="ECO:0007669"/>
    <property type="project" value="InterPro"/>
</dbReference>
<keyword evidence="2" id="KW-1185">Reference proteome</keyword>
<dbReference type="Pfam" id="PF03087">
    <property type="entry name" value="BPS1"/>
    <property type="match status" value="1"/>
</dbReference>
<dbReference type="PANTHER" id="PTHR33070:SF109">
    <property type="entry name" value="DOMAIN PROTEIN, PUTATIVE (DUF241)-RELATED"/>
    <property type="match status" value="1"/>
</dbReference>
<evidence type="ECO:0000313" key="1">
    <source>
        <dbReference type="EMBL" id="KAG7579514.1"/>
    </source>
</evidence>
<name>A0A8T2B6C0_9BRAS</name>
<sequence length="291" mass="33359">MAMKMIKNHVRSISLPSRSHPSTAAIEESLDKLLITMNTSTMTSSESVYSGLSGLEDLYDCTEDLLKMGSTQRVLSYKDEKKKKKKMKGEFMEEMLDGSLRLMDICNVSRDLMVETHEHVLGIQSCVRRRKDVDVSGYVGFRRSMRKEVKKLLGSLKNINVGLVMKDHGYDQDGDIHFLAVIHAMRRVVSMTVSVLKSFLEFLSGRQNGNDIRSKFALVLMNKKFHDHDKMIKNELENIDSAICGDSISHDDLHVKLEEVEVWIRRFEKSLEELFRGMIRTRALLLNIISQ</sequence>
<evidence type="ECO:0008006" key="3">
    <source>
        <dbReference type="Google" id="ProtNLM"/>
    </source>
</evidence>
<dbReference type="GO" id="GO:0048367">
    <property type="term" value="P:shoot system development"/>
    <property type="evidence" value="ECO:0007669"/>
    <property type="project" value="InterPro"/>
</dbReference>
<dbReference type="PANTHER" id="PTHR33070">
    <property type="entry name" value="OS06G0725500 PROTEIN"/>
    <property type="match status" value="1"/>
</dbReference>
<evidence type="ECO:0000313" key="2">
    <source>
        <dbReference type="Proteomes" id="UP000694240"/>
    </source>
</evidence>
<protein>
    <recommendedName>
        <fullName evidence="3">DUF241 domain protein</fullName>
    </recommendedName>
</protein>